<keyword evidence="1 3" id="KW-0853">WD repeat</keyword>
<name>A0A518H9V6_9BACT</name>
<evidence type="ECO:0000313" key="6">
    <source>
        <dbReference type="Proteomes" id="UP000317835"/>
    </source>
</evidence>
<proteinExistence type="predicted"/>
<dbReference type="Pfam" id="PF00400">
    <property type="entry name" value="WD40"/>
    <property type="match status" value="4"/>
</dbReference>
<keyword evidence="6" id="KW-1185">Reference proteome</keyword>
<dbReference type="InterPro" id="IPR001680">
    <property type="entry name" value="WD40_rpt"/>
</dbReference>
<dbReference type="InterPro" id="IPR015943">
    <property type="entry name" value="WD40/YVTN_repeat-like_dom_sf"/>
</dbReference>
<evidence type="ECO:0000256" key="3">
    <source>
        <dbReference type="PROSITE-ProRule" id="PRU00221"/>
    </source>
</evidence>
<dbReference type="CDD" id="cd00200">
    <property type="entry name" value="WD40"/>
    <property type="match status" value="1"/>
</dbReference>
<dbReference type="InterPro" id="IPR019775">
    <property type="entry name" value="WD40_repeat_CS"/>
</dbReference>
<dbReference type="PANTHER" id="PTHR19879">
    <property type="entry name" value="TRANSCRIPTION INITIATION FACTOR TFIID"/>
    <property type="match status" value="1"/>
</dbReference>
<dbReference type="PROSITE" id="PS50294">
    <property type="entry name" value="WD_REPEATS_REGION"/>
    <property type="match status" value="1"/>
</dbReference>
<dbReference type="EMBL" id="CP036426">
    <property type="protein sequence ID" value="QDV37634.1"/>
    <property type="molecule type" value="Genomic_DNA"/>
</dbReference>
<sequence>MRPHPPTADRARPGQRTAGDRPGRLLIAALASLLGCVAVAARPVLGEEPPITALAFSPDGSAVVAASQRGLLVLDWPGLTERATFETASPNPHALAFSPSGNRLAVGGGSPASEGTVEIRAWPGLESLLGASCHDDSVLDLAWRDGRTIVAASLDRSIVLLDVDSGAVVCRLEGHSRGVSSLATLPDEGTLVSVGLDRSLRVWNLDSGGLIHSLDQHTGPVHSVEPRPGGVDPALVATASDDRTDRFWQPSIGRMVRTCRLDSPALDLCWLPDGSRVAACCVDGHVRLIDPTTVEVISDIPALDGWAYAIAVHPTGDGLVVGGPDGRILRIDLRDQSLPPP</sequence>
<dbReference type="Gene3D" id="2.130.10.10">
    <property type="entry name" value="YVTN repeat-like/Quinoprotein amine dehydrogenase"/>
    <property type="match status" value="2"/>
</dbReference>
<dbReference type="KEGG" id="tpla:ElP_55750"/>
<gene>
    <name evidence="5" type="ORF">ElP_55750</name>
</gene>
<reference evidence="5 6" key="1">
    <citation type="submission" date="2019-02" db="EMBL/GenBank/DDBJ databases">
        <title>Deep-cultivation of Planctomycetes and their phenomic and genomic characterization uncovers novel biology.</title>
        <authorList>
            <person name="Wiegand S."/>
            <person name="Jogler M."/>
            <person name="Boedeker C."/>
            <person name="Pinto D."/>
            <person name="Vollmers J."/>
            <person name="Rivas-Marin E."/>
            <person name="Kohn T."/>
            <person name="Peeters S.H."/>
            <person name="Heuer A."/>
            <person name="Rast P."/>
            <person name="Oberbeckmann S."/>
            <person name="Bunk B."/>
            <person name="Jeske O."/>
            <person name="Meyerdierks A."/>
            <person name="Storesund J.E."/>
            <person name="Kallscheuer N."/>
            <person name="Luecker S."/>
            <person name="Lage O.M."/>
            <person name="Pohl T."/>
            <person name="Merkel B.J."/>
            <person name="Hornburger P."/>
            <person name="Mueller R.-W."/>
            <person name="Bruemmer F."/>
            <person name="Labrenz M."/>
            <person name="Spormann A.M."/>
            <person name="Op den Camp H."/>
            <person name="Overmann J."/>
            <person name="Amann R."/>
            <person name="Jetten M.S.M."/>
            <person name="Mascher T."/>
            <person name="Medema M.H."/>
            <person name="Devos D.P."/>
            <person name="Kaster A.-K."/>
            <person name="Ovreas L."/>
            <person name="Rohde M."/>
            <person name="Galperin M.Y."/>
            <person name="Jogler C."/>
        </authorList>
    </citation>
    <scope>NUCLEOTIDE SEQUENCE [LARGE SCALE GENOMIC DNA]</scope>
    <source>
        <strain evidence="5 6">ElP</strain>
    </source>
</reference>
<evidence type="ECO:0000256" key="1">
    <source>
        <dbReference type="ARBA" id="ARBA00022574"/>
    </source>
</evidence>
<dbReference type="Proteomes" id="UP000317835">
    <property type="component" value="Chromosome"/>
</dbReference>
<evidence type="ECO:0000256" key="4">
    <source>
        <dbReference type="SAM" id="MobiDB-lite"/>
    </source>
</evidence>
<feature type="repeat" description="WD" evidence="3">
    <location>
        <begin position="172"/>
        <end position="213"/>
    </location>
</feature>
<evidence type="ECO:0000256" key="2">
    <source>
        <dbReference type="ARBA" id="ARBA00022737"/>
    </source>
</evidence>
<feature type="region of interest" description="Disordered" evidence="4">
    <location>
        <begin position="1"/>
        <end position="20"/>
    </location>
</feature>
<accession>A0A518H9V6</accession>
<organism evidence="5 6">
    <name type="scientific">Tautonia plasticadhaerens</name>
    <dbReference type="NCBI Taxonomy" id="2527974"/>
    <lineage>
        <taxon>Bacteria</taxon>
        <taxon>Pseudomonadati</taxon>
        <taxon>Planctomycetota</taxon>
        <taxon>Planctomycetia</taxon>
        <taxon>Isosphaerales</taxon>
        <taxon>Isosphaeraceae</taxon>
        <taxon>Tautonia</taxon>
    </lineage>
</organism>
<dbReference type="SUPFAM" id="SSF50978">
    <property type="entry name" value="WD40 repeat-like"/>
    <property type="match status" value="1"/>
</dbReference>
<dbReference type="AlphaFoldDB" id="A0A518H9V6"/>
<dbReference type="PANTHER" id="PTHR19879:SF9">
    <property type="entry name" value="TRANSCRIPTION INITIATION FACTOR TFIID SUBUNIT 5"/>
    <property type="match status" value="1"/>
</dbReference>
<dbReference type="OrthoDB" id="9805828at2"/>
<dbReference type="SMART" id="SM00320">
    <property type="entry name" value="WD40"/>
    <property type="match status" value="7"/>
</dbReference>
<protein>
    <submittedName>
        <fullName evidence="5">WD domain, G-beta repeat</fullName>
    </submittedName>
</protein>
<keyword evidence="2" id="KW-0677">Repeat</keyword>
<dbReference type="RefSeq" id="WP_145275627.1">
    <property type="nucleotide sequence ID" value="NZ_CP036426.1"/>
</dbReference>
<dbReference type="PROSITE" id="PS00678">
    <property type="entry name" value="WD_REPEATS_1"/>
    <property type="match status" value="1"/>
</dbReference>
<dbReference type="PROSITE" id="PS50082">
    <property type="entry name" value="WD_REPEATS_2"/>
    <property type="match status" value="1"/>
</dbReference>
<dbReference type="InterPro" id="IPR036322">
    <property type="entry name" value="WD40_repeat_dom_sf"/>
</dbReference>
<feature type="compositionally biased region" description="Basic and acidic residues" evidence="4">
    <location>
        <begin position="7"/>
        <end position="20"/>
    </location>
</feature>
<evidence type="ECO:0000313" key="5">
    <source>
        <dbReference type="EMBL" id="QDV37634.1"/>
    </source>
</evidence>